<protein>
    <recommendedName>
        <fullName evidence="3">Serpin domain-containing protein</fullName>
    </recommendedName>
</protein>
<dbReference type="Gene3D" id="2.30.39.10">
    <property type="entry name" value="Alpha-1-antitrypsin, domain 1"/>
    <property type="match status" value="1"/>
</dbReference>
<sequence length="425" mass="47639">MDKSYFSTQSGTNWARLRAVIHGLMRGMATTRARPRLAIDTEMQGMARHQVDIAMKLSQEAFSGTLQSAAFSPLLVQLFLGGRSTETLSRFALEVVERVFEDSGPVGGPKLSVAYGAWIERSMTLKPAFKRMVDEEYKAAAKLVDFKNKPGEVVNQVNEWVKKETNGLIDSVVSPGDFTELTLLVLANALYFKGAWVKKFDVSRTRYNDFYPPSGQAPVQVPFMTSNEDQFISTYEGFKVLRLDYEQGGDLNRSFSMCFFLPDERDGLCGLMERACSKPEFLNCHVPYKKVPVGQFRIPKFKILSKFDDLDERLDHLGVPLGCLSEVVEDEPISLSKIIHKAFVEVNEEGTEAAAVTVMHRYGACPRSSSLPKYVNFVADHPFMFVIREKVTGVVLFVGQDFSTHLAGRSIISDFTFSFSSAEDR</sequence>
<dbReference type="InterPro" id="IPR023796">
    <property type="entry name" value="Serpin_dom"/>
</dbReference>
<gene>
    <name evidence="4" type="ORF">CRG98_037904</name>
</gene>
<evidence type="ECO:0000259" key="3">
    <source>
        <dbReference type="SMART" id="SM00093"/>
    </source>
</evidence>
<name>A0A2I0ICI6_PUNGR</name>
<accession>A0A2I0ICI6</accession>
<dbReference type="GO" id="GO:0005615">
    <property type="term" value="C:extracellular space"/>
    <property type="evidence" value="ECO:0007669"/>
    <property type="project" value="InterPro"/>
</dbReference>
<feature type="domain" description="Serpin" evidence="3">
    <location>
        <begin position="55"/>
        <end position="404"/>
    </location>
</feature>
<comment type="similarity">
    <text evidence="1 2">Belongs to the serpin family.</text>
</comment>
<dbReference type="Proteomes" id="UP000233551">
    <property type="component" value="Unassembled WGS sequence"/>
</dbReference>
<dbReference type="PANTHER" id="PTHR11461">
    <property type="entry name" value="SERINE PROTEASE INHIBITOR, SERPIN"/>
    <property type="match status" value="1"/>
</dbReference>
<dbReference type="InterPro" id="IPR000215">
    <property type="entry name" value="Serpin_fam"/>
</dbReference>
<dbReference type="CDD" id="cd02043">
    <property type="entry name" value="serpinP_plants"/>
    <property type="match status" value="1"/>
</dbReference>
<dbReference type="InterPro" id="IPR042178">
    <property type="entry name" value="Serpin_sf_1"/>
</dbReference>
<evidence type="ECO:0000313" key="5">
    <source>
        <dbReference type="Proteomes" id="UP000233551"/>
    </source>
</evidence>
<evidence type="ECO:0000256" key="1">
    <source>
        <dbReference type="ARBA" id="ARBA00009500"/>
    </source>
</evidence>
<dbReference type="PROSITE" id="PS00284">
    <property type="entry name" value="SERPIN"/>
    <property type="match status" value="1"/>
</dbReference>
<dbReference type="PANTHER" id="PTHR11461:SF211">
    <property type="entry name" value="GH10112P-RELATED"/>
    <property type="match status" value="1"/>
</dbReference>
<dbReference type="Pfam" id="PF00079">
    <property type="entry name" value="Serpin"/>
    <property type="match status" value="1"/>
</dbReference>
<dbReference type="GO" id="GO:0004867">
    <property type="term" value="F:serine-type endopeptidase inhibitor activity"/>
    <property type="evidence" value="ECO:0007669"/>
    <property type="project" value="InterPro"/>
</dbReference>
<dbReference type="EMBL" id="PGOL01003324">
    <property type="protein sequence ID" value="PKI41702.1"/>
    <property type="molecule type" value="Genomic_DNA"/>
</dbReference>
<dbReference type="STRING" id="22663.A0A2I0ICI6"/>
<dbReference type="AlphaFoldDB" id="A0A2I0ICI6"/>
<organism evidence="4 5">
    <name type="scientific">Punica granatum</name>
    <name type="common">Pomegranate</name>
    <dbReference type="NCBI Taxonomy" id="22663"/>
    <lineage>
        <taxon>Eukaryota</taxon>
        <taxon>Viridiplantae</taxon>
        <taxon>Streptophyta</taxon>
        <taxon>Embryophyta</taxon>
        <taxon>Tracheophyta</taxon>
        <taxon>Spermatophyta</taxon>
        <taxon>Magnoliopsida</taxon>
        <taxon>eudicotyledons</taxon>
        <taxon>Gunneridae</taxon>
        <taxon>Pentapetalae</taxon>
        <taxon>rosids</taxon>
        <taxon>malvids</taxon>
        <taxon>Myrtales</taxon>
        <taxon>Lythraceae</taxon>
        <taxon>Punica</taxon>
    </lineage>
</organism>
<dbReference type="SUPFAM" id="SSF56574">
    <property type="entry name" value="Serpins"/>
    <property type="match status" value="1"/>
</dbReference>
<dbReference type="InterPro" id="IPR023795">
    <property type="entry name" value="Serpin_CS"/>
</dbReference>
<evidence type="ECO:0000256" key="2">
    <source>
        <dbReference type="RuleBase" id="RU000411"/>
    </source>
</evidence>
<dbReference type="InterPro" id="IPR036186">
    <property type="entry name" value="Serpin_sf"/>
</dbReference>
<dbReference type="Gene3D" id="3.30.497.10">
    <property type="entry name" value="Antithrombin, subunit I, domain 2"/>
    <property type="match status" value="1"/>
</dbReference>
<dbReference type="InterPro" id="IPR042185">
    <property type="entry name" value="Serpin_sf_2"/>
</dbReference>
<keyword evidence="5" id="KW-1185">Reference proteome</keyword>
<proteinExistence type="inferred from homology"/>
<dbReference type="SMART" id="SM00093">
    <property type="entry name" value="SERPIN"/>
    <property type="match status" value="1"/>
</dbReference>
<reference evidence="4 5" key="1">
    <citation type="submission" date="2017-11" db="EMBL/GenBank/DDBJ databases">
        <title>De-novo sequencing of pomegranate (Punica granatum L.) genome.</title>
        <authorList>
            <person name="Akparov Z."/>
            <person name="Amiraslanov A."/>
            <person name="Hajiyeva S."/>
            <person name="Abbasov M."/>
            <person name="Kaur K."/>
            <person name="Hamwieh A."/>
            <person name="Solovyev V."/>
            <person name="Salamov A."/>
            <person name="Braich B."/>
            <person name="Kosarev P."/>
            <person name="Mahmoud A."/>
            <person name="Hajiyev E."/>
            <person name="Babayeva S."/>
            <person name="Izzatullayeva V."/>
            <person name="Mammadov A."/>
            <person name="Mammadov A."/>
            <person name="Sharifova S."/>
            <person name="Ojaghi J."/>
            <person name="Eynullazada K."/>
            <person name="Bayramov B."/>
            <person name="Abdulazimova A."/>
            <person name="Shahmuradov I."/>
        </authorList>
    </citation>
    <scope>NUCLEOTIDE SEQUENCE [LARGE SCALE GENOMIC DNA]</scope>
    <source>
        <strain evidence="5">cv. AG2017</strain>
        <tissue evidence="4">Leaf</tissue>
    </source>
</reference>
<evidence type="ECO:0000313" key="4">
    <source>
        <dbReference type="EMBL" id="PKI41702.1"/>
    </source>
</evidence>
<comment type="caution">
    <text evidence="4">The sequence shown here is derived from an EMBL/GenBank/DDBJ whole genome shotgun (WGS) entry which is preliminary data.</text>
</comment>